<dbReference type="GO" id="GO:0006098">
    <property type="term" value="P:pentose-phosphate shunt"/>
    <property type="evidence" value="ECO:0007669"/>
    <property type="project" value="UniProtKB-UniRule"/>
</dbReference>
<dbReference type="NCBIfam" id="NF004076">
    <property type="entry name" value="PRK05581.1-4"/>
    <property type="match status" value="1"/>
</dbReference>
<dbReference type="GO" id="GO:0046872">
    <property type="term" value="F:metal ion binding"/>
    <property type="evidence" value="ECO:0007669"/>
    <property type="project" value="UniProtKB-UniRule"/>
</dbReference>
<dbReference type="GO" id="GO:0004750">
    <property type="term" value="F:D-ribulose-phosphate 3-epimerase activity"/>
    <property type="evidence" value="ECO:0007669"/>
    <property type="project" value="UniProtKB-UniRule"/>
</dbReference>
<dbReference type="NCBIfam" id="TIGR01163">
    <property type="entry name" value="rpe"/>
    <property type="match status" value="1"/>
</dbReference>
<evidence type="ECO:0000256" key="9">
    <source>
        <dbReference type="ARBA" id="ARBA00023235"/>
    </source>
</evidence>
<dbReference type="SUPFAM" id="SSF51366">
    <property type="entry name" value="Ribulose-phoshate binding barrel"/>
    <property type="match status" value="1"/>
</dbReference>
<comment type="caution">
    <text evidence="15">The sequence shown here is derived from an EMBL/GenBank/DDBJ whole genome shotgun (WGS) entry which is preliminary data.</text>
</comment>
<feature type="binding site" evidence="10 14">
    <location>
        <position position="6"/>
    </location>
    <ligand>
        <name>substrate</name>
    </ligand>
</feature>
<keyword evidence="9 10" id="KW-0413">Isomerase</keyword>
<dbReference type="PANTHER" id="PTHR11749">
    <property type="entry name" value="RIBULOSE-5-PHOSPHATE-3-EPIMERASE"/>
    <property type="match status" value="1"/>
</dbReference>
<comment type="cofactor">
    <cofactor evidence="2">
        <name>Mn(2+)</name>
        <dbReference type="ChEBI" id="CHEBI:29035"/>
    </cofactor>
</comment>
<dbReference type="InterPro" id="IPR013785">
    <property type="entry name" value="Aldolase_TIM"/>
</dbReference>
<feature type="active site" description="Proton acceptor" evidence="10 12">
    <location>
        <position position="33"/>
    </location>
</feature>
<evidence type="ECO:0000256" key="14">
    <source>
        <dbReference type="PIRSR" id="PIRSR001461-3"/>
    </source>
</evidence>
<sequence length="219" mass="23142">MKIAPSILAADFGNLRAEARAAAEAGADWLHIDVMDGCFVPNISIGPCVVQALRPGLGIFFDVHLMIRDPFSYAEAFAKAGADSICFHYEADPDPGRVIERIRSLGKRVGVAIKPATPAEVLLPYLDRIDMALVMTVEPGFGGQRFMAGMMPKVQMLRRAIDASGRPVDLQVDGGIDSETAAVAAQSGADVLVAGSAVYGKPDYGAAIAALRRACPDRA</sequence>
<evidence type="ECO:0000313" key="16">
    <source>
        <dbReference type="Proteomes" id="UP000653127"/>
    </source>
</evidence>
<dbReference type="EMBL" id="JACRST010000026">
    <property type="protein sequence ID" value="MBC8547582.1"/>
    <property type="molecule type" value="Genomic_DNA"/>
</dbReference>
<comment type="function">
    <text evidence="10">Catalyzes the reversible epimerization of D-ribulose 5-phosphate to D-xylulose 5-phosphate.</text>
</comment>
<comment type="cofactor">
    <cofactor evidence="3">
        <name>Co(2+)</name>
        <dbReference type="ChEBI" id="CHEBI:48828"/>
    </cofactor>
</comment>
<comment type="similarity">
    <text evidence="6 10 11">Belongs to the ribulose-phosphate 3-epimerase family.</text>
</comment>
<accession>A0A926E1T5</accession>
<dbReference type="GO" id="GO:0019323">
    <property type="term" value="P:pentose catabolic process"/>
    <property type="evidence" value="ECO:0007669"/>
    <property type="project" value="UniProtKB-UniRule"/>
</dbReference>
<feature type="binding site" evidence="14">
    <location>
        <position position="175"/>
    </location>
    <ligand>
        <name>substrate</name>
    </ligand>
</feature>
<dbReference type="Gene3D" id="3.20.20.70">
    <property type="entry name" value="Aldolase class I"/>
    <property type="match status" value="1"/>
</dbReference>
<keyword evidence="13" id="KW-0464">Manganese</keyword>
<comment type="catalytic activity">
    <reaction evidence="1 10 11">
        <text>D-ribulose 5-phosphate = D-xylulose 5-phosphate</text>
        <dbReference type="Rhea" id="RHEA:13677"/>
        <dbReference type="ChEBI" id="CHEBI:57737"/>
        <dbReference type="ChEBI" id="CHEBI:58121"/>
        <dbReference type="EC" id="5.1.3.1"/>
    </reaction>
</comment>
<evidence type="ECO:0000256" key="1">
    <source>
        <dbReference type="ARBA" id="ARBA00001782"/>
    </source>
</evidence>
<dbReference type="PIRSF" id="PIRSF001461">
    <property type="entry name" value="RPE"/>
    <property type="match status" value="1"/>
</dbReference>
<feature type="binding site" evidence="10 13">
    <location>
        <position position="64"/>
    </location>
    <ligand>
        <name>a divalent metal cation</name>
        <dbReference type="ChEBI" id="CHEBI:60240"/>
    </ligand>
</feature>
<dbReference type="Pfam" id="PF00834">
    <property type="entry name" value="Ribul_P_3_epim"/>
    <property type="match status" value="1"/>
</dbReference>
<dbReference type="AlphaFoldDB" id="A0A926E1T5"/>
<evidence type="ECO:0000256" key="6">
    <source>
        <dbReference type="ARBA" id="ARBA00009541"/>
    </source>
</evidence>
<dbReference type="InterPro" id="IPR000056">
    <property type="entry name" value="Ribul_P_3_epim-like"/>
</dbReference>
<evidence type="ECO:0000256" key="5">
    <source>
        <dbReference type="ARBA" id="ARBA00001954"/>
    </source>
</evidence>
<dbReference type="InterPro" id="IPR011060">
    <property type="entry name" value="RibuloseP-bd_barrel"/>
</dbReference>
<feature type="binding site" evidence="10 14">
    <location>
        <position position="64"/>
    </location>
    <ligand>
        <name>substrate</name>
    </ligand>
</feature>
<dbReference type="Proteomes" id="UP000653127">
    <property type="component" value="Unassembled WGS sequence"/>
</dbReference>
<dbReference type="PROSITE" id="PS01086">
    <property type="entry name" value="RIBUL_P_3_EPIMER_2"/>
    <property type="match status" value="1"/>
</dbReference>
<evidence type="ECO:0000256" key="11">
    <source>
        <dbReference type="PIRNR" id="PIRNR001461"/>
    </source>
</evidence>
<evidence type="ECO:0000256" key="2">
    <source>
        <dbReference type="ARBA" id="ARBA00001936"/>
    </source>
</evidence>
<comment type="cofactor">
    <cofactor evidence="5">
        <name>Fe(2+)</name>
        <dbReference type="ChEBI" id="CHEBI:29033"/>
    </cofactor>
</comment>
<evidence type="ECO:0000256" key="4">
    <source>
        <dbReference type="ARBA" id="ARBA00001947"/>
    </source>
</evidence>
<keyword evidence="13" id="KW-0862">Zinc</keyword>
<dbReference type="EC" id="5.1.3.1" evidence="7 10"/>
<dbReference type="GO" id="GO:0005737">
    <property type="term" value="C:cytoplasm"/>
    <property type="evidence" value="ECO:0007669"/>
    <property type="project" value="UniProtKB-ARBA"/>
</dbReference>
<keyword evidence="10 11" id="KW-0119">Carbohydrate metabolism</keyword>
<gene>
    <name evidence="10 15" type="primary">rpe</name>
    <name evidence="15" type="ORF">H8711_11670</name>
</gene>
<comment type="cofactor">
    <cofactor evidence="10 13">
        <name>a divalent metal cation</name>
        <dbReference type="ChEBI" id="CHEBI:60240"/>
    </cofactor>
    <text evidence="10 13">Binds 1 divalent metal cation per subunit.</text>
</comment>
<feature type="binding site" evidence="10 13">
    <location>
        <position position="173"/>
    </location>
    <ligand>
        <name>a divalent metal cation</name>
        <dbReference type="ChEBI" id="CHEBI:60240"/>
    </ligand>
</feature>
<dbReference type="InterPro" id="IPR026019">
    <property type="entry name" value="Ribul_P_3_epim"/>
</dbReference>
<reference evidence="15" key="1">
    <citation type="submission" date="2020-08" db="EMBL/GenBank/DDBJ databases">
        <title>Genome public.</title>
        <authorList>
            <person name="Liu C."/>
            <person name="Sun Q."/>
        </authorList>
    </citation>
    <scope>NUCLEOTIDE SEQUENCE</scope>
    <source>
        <strain evidence="15">NSJ-31</strain>
    </source>
</reference>
<dbReference type="PROSITE" id="PS01085">
    <property type="entry name" value="RIBUL_P_3_EPIMER_1"/>
    <property type="match status" value="1"/>
</dbReference>
<evidence type="ECO:0000256" key="7">
    <source>
        <dbReference type="ARBA" id="ARBA00013188"/>
    </source>
</evidence>
<dbReference type="CDD" id="cd00429">
    <property type="entry name" value="RPE"/>
    <property type="match status" value="1"/>
</dbReference>
<organism evidence="15 16">
    <name type="scientific">Ligaoa zhengdingensis</name>
    <dbReference type="NCBI Taxonomy" id="2763658"/>
    <lineage>
        <taxon>Bacteria</taxon>
        <taxon>Bacillati</taxon>
        <taxon>Bacillota</taxon>
        <taxon>Clostridia</taxon>
        <taxon>Eubacteriales</taxon>
        <taxon>Oscillospiraceae</taxon>
        <taxon>Ligaoa</taxon>
    </lineage>
</organism>
<dbReference type="FunFam" id="3.20.20.70:FF:000004">
    <property type="entry name" value="Ribulose-phosphate 3-epimerase"/>
    <property type="match status" value="1"/>
</dbReference>
<evidence type="ECO:0000256" key="12">
    <source>
        <dbReference type="PIRSR" id="PIRSR001461-1"/>
    </source>
</evidence>
<protein>
    <recommendedName>
        <fullName evidence="7 10">Ribulose-phosphate 3-epimerase</fullName>
        <ecNumber evidence="7 10">5.1.3.1</ecNumber>
    </recommendedName>
</protein>
<feature type="active site" description="Proton donor" evidence="10 12">
    <location>
        <position position="173"/>
    </location>
</feature>
<comment type="cofactor">
    <cofactor evidence="4">
        <name>Zn(2+)</name>
        <dbReference type="ChEBI" id="CHEBI:29105"/>
    </cofactor>
</comment>
<keyword evidence="8 10" id="KW-0479">Metal-binding</keyword>
<feature type="binding site" evidence="10 14">
    <location>
        <begin position="195"/>
        <end position="196"/>
    </location>
    <ligand>
        <name>substrate</name>
    </ligand>
</feature>
<keyword evidence="13" id="KW-0170">Cobalt</keyword>
<comment type="pathway">
    <text evidence="10">Carbohydrate degradation.</text>
</comment>
<keyword evidence="16" id="KW-1185">Reference proteome</keyword>
<evidence type="ECO:0000256" key="13">
    <source>
        <dbReference type="PIRSR" id="PIRSR001461-2"/>
    </source>
</evidence>
<proteinExistence type="inferred from homology"/>
<feature type="binding site" evidence="10 13">
    <location>
        <position position="31"/>
    </location>
    <ligand>
        <name>a divalent metal cation</name>
        <dbReference type="ChEBI" id="CHEBI:60240"/>
    </ligand>
</feature>
<feature type="binding site" evidence="10">
    <location>
        <begin position="173"/>
        <end position="175"/>
    </location>
    <ligand>
        <name>substrate</name>
    </ligand>
</feature>
<feature type="binding site" evidence="10 14">
    <location>
        <begin position="140"/>
        <end position="143"/>
    </location>
    <ligand>
        <name>substrate</name>
    </ligand>
</feature>
<feature type="binding site" evidence="10 13">
    <location>
        <position position="33"/>
    </location>
    <ligand>
        <name>a divalent metal cation</name>
        <dbReference type="ChEBI" id="CHEBI:60240"/>
    </ligand>
</feature>
<evidence type="ECO:0000313" key="15">
    <source>
        <dbReference type="EMBL" id="MBC8547582.1"/>
    </source>
</evidence>
<name>A0A926E1T5_9FIRM</name>
<dbReference type="HAMAP" id="MF_02227">
    <property type="entry name" value="RPE"/>
    <property type="match status" value="1"/>
</dbReference>
<evidence type="ECO:0000256" key="3">
    <source>
        <dbReference type="ARBA" id="ARBA00001941"/>
    </source>
</evidence>
<evidence type="ECO:0000256" key="10">
    <source>
        <dbReference type="HAMAP-Rule" id="MF_02227"/>
    </source>
</evidence>
<dbReference type="RefSeq" id="WP_249283624.1">
    <property type="nucleotide sequence ID" value="NZ_JACRST010000026.1"/>
</dbReference>
<evidence type="ECO:0000256" key="8">
    <source>
        <dbReference type="ARBA" id="ARBA00022723"/>
    </source>
</evidence>